<dbReference type="RefSeq" id="WP_368846096.1">
    <property type="nucleotide sequence ID" value="NZ_CP194411.1"/>
</dbReference>
<sequence length="302" mass="32190">MINLHELTTEQCNPSTFHIDEMPIPVMLQTIHTENRKVLQAVESALPAIAAAVEIITVRLKEGGRLFYLGAGTSGRLGILDAVECPPTFGVEPELIQGIIAGDIPAIFKAQEGAEDSYTLAENDLKKRRFCHKDILCGIAASGRTPYVIGGLKYASKIGAETIAISCTPNSPIEALADIAITAITGPEIITGSTRLKAGSAQKIILNMLSTGSMICLGKVYGNLMVDVKSSNAKLTERARHIVMKATGRSLKEAVHALELADGNAKLAIFLLFSGLSPKEARKRLAAADGYIKRALKKEGLA</sequence>
<dbReference type="NCBIfam" id="NF003915">
    <property type="entry name" value="PRK05441.1"/>
    <property type="match status" value="1"/>
</dbReference>
<keyword evidence="2 3" id="KW-0119">Carbohydrate metabolism</keyword>
<dbReference type="InterPro" id="IPR000408">
    <property type="entry name" value="Reg_chr_condens"/>
</dbReference>
<gene>
    <name evidence="3 5" type="primary">murQ</name>
    <name evidence="5" type="ORF">QCO44_01800</name>
</gene>
<dbReference type="PANTHER" id="PTHR10088">
    <property type="entry name" value="GLUCOKINASE REGULATORY PROTEIN"/>
    <property type="match status" value="1"/>
</dbReference>
<evidence type="ECO:0000256" key="3">
    <source>
        <dbReference type="HAMAP-Rule" id="MF_00068"/>
    </source>
</evidence>
<dbReference type="PROSITE" id="PS50012">
    <property type="entry name" value="RCC1_3"/>
    <property type="match status" value="1"/>
</dbReference>
<dbReference type="CDD" id="cd05007">
    <property type="entry name" value="SIS_Etherase"/>
    <property type="match status" value="1"/>
</dbReference>
<evidence type="ECO:0000259" key="4">
    <source>
        <dbReference type="PROSITE" id="PS51464"/>
    </source>
</evidence>
<comment type="catalytic activity">
    <reaction evidence="3">
        <text>N-acetyl-D-muramate 6-phosphate + H2O = N-acetyl-D-glucosamine 6-phosphate + (R)-lactate</text>
        <dbReference type="Rhea" id="RHEA:26410"/>
        <dbReference type="ChEBI" id="CHEBI:15377"/>
        <dbReference type="ChEBI" id="CHEBI:16004"/>
        <dbReference type="ChEBI" id="CHEBI:57513"/>
        <dbReference type="ChEBI" id="CHEBI:58722"/>
        <dbReference type="EC" id="4.2.1.126"/>
    </reaction>
</comment>
<dbReference type="PANTHER" id="PTHR10088:SF4">
    <property type="entry name" value="GLUCOKINASE REGULATORY PROTEIN"/>
    <property type="match status" value="1"/>
</dbReference>
<comment type="similarity">
    <text evidence="3">Belongs to the GCKR-like family. MurNAc-6-P etherase subfamily.</text>
</comment>
<dbReference type="Gene3D" id="1.10.8.1080">
    <property type="match status" value="1"/>
</dbReference>
<dbReference type="NCBIfam" id="TIGR00274">
    <property type="entry name" value="N-acetylmuramic acid 6-phosphate etherase"/>
    <property type="match status" value="1"/>
</dbReference>
<dbReference type="EMBL" id="JARVLH010000001">
    <property type="protein sequence ID" value="MEX5284379.1"/>
    <property type="molecule type" value="Genomic_DNA"/>
</dbReference>
<keyword evidence="6" id="KW-1185">Reference proteome</keyword>
<dbReference type="PROSITE" id="PS01272">
    <property type="entry name" value="GCKR"/>
    <property type="match status" value="1"/>
</dbReference>
<evidence type="ECO:0000313" key="6">
    <source>
        <dbReference type="Proteomes" id="UP001559623"/>
    </source>
</evidence>
<dbReference type="InterPro" id="IPR046348">
    <property type="entry name" value="SIS_dom_sf"/>
</dbReference>
<keyword evidence="1 3" id="KW-0456">Lyase</keyword>
<dbReference type="Pfam" id="PF22645">
    <property type="entry name" value="GKRP_SIS_N"/>
    <property type="match status" value="1"/>
</dbReference>
<dbReference type="Gene3D" id="3.40.50.10490">
    <property type="entry name" value="Glucose-6-phosphate isomerase like protein, domain 1"/>
    <property type="match status" value="1"/>
</dbReference>
<protein>
    <recommendedName>
        <fullName evidence="3">N-acetylmuramic acid 6-phosphate etherase</fullName>
        <shortName evidence="3">MurNAc-6-P etherase</shortName>
        <ecNumber evidence="3">4.2.1.126</ecNumber>
    </recommendedName>
    <alternativeName>
        <fullName evidence="3">N-acetylmuramic acid 6-phosphate hydrolase</fullName>
    </alternativeName>
    <alternativeName>
        <fullName evidence="3">N-acetylmuramic acid 6-phosphate lyase</fullName>
    </alternativeName>
</protein>
<feature type="active site" description="Proton donor" evidence="3">
    <location>
        <position position="84"/>
    </location>
</feature>
<dbReference type="Proteomes" id="UP001559623">
    <property type="component" value="Unassembled WGS sequence"/>
</dbReference>
<evidence type="ECO:0000313" key="5">
    <source>
        <dbReference type="EMBL" id="MEX5284379.1"/>
    </source>
</evidence>
<dbReference type="EC" id="4.2.1.126" evidence="3"/>
<comment type="function">
    <text evidence="3">Specifically catalyzes the cleavage of the D-lactyl ether substituent of MurNAc 6-phosphate, producing GlcNAc 6-phosphate and D-lactate.</text>
</comment>
<dbReference type="InterPro" id="IPR001347">
    <property type="entry name" value="SIS_dom"/>
</dbReference>
<name>A0ABV3X2G3_9FIRM</name>
<comment type="caution">
    <text evidence="5">The sequence shown here is derived from an EMBL/GenBank/DDBJ whole genome shotgun (WGS) entry which is preliminary data.</text>
</comment>
<evidence type="ECO:0000256" key="2">
    <source>
        <dbReference type="ARBA" id="ARBA00023277"/>
    </source>
</evidence>
<dbReference type="SUPFAM" id="SSF53697">
    <property type="entry name" value="SIS domain"/>
    <property type="match status" value="1"/>
</dbReference>
<accession>A0ABV3X2G3</accession>
<feature type="domain" description="SIS" evidence="4">
    <location>
        <begin position="56"/>
        <end position="219"/>
    </location>
</feature>
<evidence type="ECO:0000256" key="1">
    <source>
        <dbReference type="ARBA" id="ARBA00023239"/>
    </source>
</evidence>
<dbReference type="GO" id="GO:0016829">
    <property type="term" value="F:lyase activity"/>
    <property type="evidence" value="ECO:0007669"/>
    <property type="project" value="UniProtKB-KW"/>
</dbReference>
<comment type="miscellaneous">
    <text evidence="3">A lyase-type mechanism (elimination/hydration) is suggested for the cleavage of the lactyl ether bond of MurNAc 6-phosphate, with the formation of an alpha,beta-unsaturated aldehyde intermediate with (E)-stereochemistry, followed by the syn addition of water to give product.</text>
</comment>
<dbReference type="InterPro" id="IPR005488">
    <property type="entry name" value="Etherase_MurQ"/>
</dbReference>
<dbReference type="InterPro" id="IPR005486">
    <property type="entry name" value="Glucokinase_regulatory_CS"/>
</dbReference>
<feature type="active site" evidence="3">
    <location>
        <position position="115"/>
    </location>
</feature>
<dbReference type="PROSITE" id="PS51464">
    <property type="entry name" value="SIS"/>
    <property type="match status" value="1"/>
</dbReference>
<organism evidence="5 6">
    <name type="scientific">Selenomonas sputigena</name>
    <dbReference type="NCBI Taxonomy" id="69823"/>
    <lineage>
        <taxon>Bacteria</taxon>
        <taxon>Bacillati</taxon>
        <taxon>Bacillota</taxon>
        <taxon>Negativicutes</taxon>
        <taxon>Selenomonadales</taxon>
        <taxon>Selenomonadaceae</taxon>
        <taxon>Selenomonas</taxon>
    </lineage>
</organism>
<dbReference type="NCBIfam" id="NF009222">
    <property type="entry name" value="PRK12570.1"/>
    <property type="match status" value="1"/>
</dbReference>
<comment type="subunit">
    <text evidence="3">Homodimer.</text>
</comment>
<reference evidence="5 6" key="1">
    <citation type="submission" date="2023-04" db="EMBL/GenBank/DDBJ databases">
        <title>Genome Sequence of Selenomonas sputigena ATCC 33150.</title>
        <authorList>
            <person name="Miller D.P."/>
            <person name="Anvari S."/>
            <person name="Polson S.W."/>
            <person name="Macdonald M."/>
            <person name="Mcdowell J.V."/>
        </authorList>
    </citation>
    <scope>NUCLEOTIDE SEQUENCE [LARGE SCALE GENOMIC DNA]</scope>
    <source>
        <strain evidence="5 6">ATCC 33150</strain>
    </source>
</reference>
<dbReference type="HAMAP" id="MF_00068">
    <property type="entry name" value="MurQ"/>
    <property type="match status" value="1"/>
</dbReference>
<comment type="pathway">
    <text evidence="3">Amino-sugar metabolism; N-acetylmuramate degradation.</text>
</comment>
<proteinExistence type="inferred from homology"/>
<dbReference type="InterPro" id="IPR040190">
    <property type="entry name" value="MURQ/GCKR"/>
</dbReference>